<dbReference type="EMBL" id="JBBPBN010000007">
    <property type="protein sequence ID" value="KAK9033571.1"/>
    <property type="molecule type" value="Genomic_DNA"/>
</dbReference>
<feature type="region of interest" description="Disordered" evidence="1">
    <location>
        <begin position="1"/>
        <end position="47"/>
    </location>
</feature>
<evidence type="ECO:0000313" key="2">
    <source>
        <dbReference type="EMBL" id="KAK9033571.1"/>
    </source>
</evidence>
<keyword evidence="3" id="KW-1185">Reference proteome</keyword>
<sequence length="339" mass="37067">MTVGDDTWEARDRSDGSREVQRFQRNSSTTTPLRINKGSMTKQGDGRKSLKPFVLVSLSRWPMKEGGGGGSLYAVVIQEAELVWVPAVEDREVESELEMGEKSNKVSVASPQLNVPSKQVRVVSPCVAGATLAPVLGAVSGGLRKVKSMNCLVEALASPEQSQVVAAARSHKGLGRPAKNRDLIEVGSDIVNASLIDSDIQVLLALLVVYWCCRKERVLWLSRRLWMFVFVSRGTSENAAIVLINHCCIDLGFMNREQKKRASLRECGDLFEPEIIHNRVVQNPDLAITVRGEKLVTISQNSPDFTGTRLGTTPLCAIRLSPYSNTFAIGAGENQTFGN</sequence>
<accession>A0ABR2T7X1</accession>
<protein>
    <submittedName>
        <fullName evidence="2">Uncharacterized protein</fullName>
    </submittedName>
</protein>
<dbReference type="Proteomes" id="UP001396334">
    <property type="component" value="Unassembled WGS sequence"/>
</dbReference>
<gene>
    <name evidence="2" type="ORF">V6N11_049758</name>
</gene>
<feature type="compositionally biased region" description="Polar residues" evidence="1">
    <location>
        <begin position="23"/>
        <end position="42"/>
    </location>
</feature>
<feature type="compositionally biased region" description="Basic and acidic residues" evidence="1">
    <location>
        <begin position="8"/>
        <end position="22"/>
    </location>
</feature>
<reference evidence="2 3" key="1">
    <citation type="journal article" date="2024" name="G3 (Bethesda)">
        <title>Genome assembly of Hibiscus sabdariffa L. provides insights into metabolisms of medicinal natural products.</title>
        <authorList>
            <person name="Kim T."/>
        </authorList>
    </citation>
    <scope>NUCLEOTIDE SEQUENCE [LARGE SCALE GENOMIC DNA]</scope>
    <source>
        <strain evidence="2">TK-2024</strain>
        <tissue evidence="2">Old leaves</tissue>
    </source>
</reference>
<evidence type="ECO:0000313" key="3">
    <source>
        <dbReference type="Proteomes" id="UP001396334"/>
    </source>
</evidence>
<proteinExistence type="predicted"/>
<evidence type="ECO:0000256" key="1">
    <source>
        <dbReference type="SAM" id="MobiDB-lite"/>
    </source>
</evidence>
<comment type="caution">
    <text evidence="2">The sequence shown here is derived from an EMBL/GenBank/DDBJ whole genome shotgun (WGS) entry which is preliminary data.</text>
</comment>
<organism evidence="2 3">
    <name type="scientific">Hibiscus sabdariffa</name>
    <name type="common">roselle</name>
    <dbReference type="NCBI Taxonomy" id="183260"/>
    <lineage>
        <taxon>Eukaryota</taxon>
        <taxon>Viridiplantae</taxon>
        <taxon>Streptophyta</taxon>
        <taxon>Embryophyta</taxon>
        <taxon>Tracheophyta</taxon>
        <taxon>Spermatophyta</taxon>
        <taxon>Magnoliopsida</taxon>
        <taxon>eudicotyledons</taxon>
        <taxon>Gunneridae</taxon>
        <taxon>Pentapetalae</taxon>
        <taxon>rosids</taxon>
        <taxon>malvids</taxon>
        <taxon>Malvales</taxon>
        <taxon>Malvaceae</taxon>
        <taxon>Malvoideae</taxon>
        <taxon>Hibiscus</taxon>
    </lineage>
</organism>
<name>A0ABR2T7X1_9ROSI</name>